<keyword evidence="8" id="KW-1185">Reference proteome</keyword>
<dbReference type="Proteomes" id="UP000245207">
    <property type="component" value="Unassembled WGS sequence"/>
</dbReference>
<dbReference type="SUPFAM" id="SSF74650">
    <property type="entry name" value="Galactose mutarotase-like"/>
    <property type="match status" value="1"/>
</dbReference>
<dbReference type="InterPro" id="IPR047215">
    <property type="entry name" value="Galactose_mutarotase-like"/>
</dbReference>
<evidence type="ECO:0000256" key="1">
    <source>
        <dbReference type="ARBA" id="ARBA00006206"/>
    </source>
</evidence>
<dbReference type="InterPro" id="IPR011013">
    <property type="entry name" value="Gal_mutarotase_sf_dom"/>
</dbReference>
<gene>
    <name evidence="7" type="ORF">CTI12_AA364700</name>
</gene>
<dbReference type="GO" id="GO:0030246">
    <property type="term" value="F:carbohydrate binding"/>
    <property type="evidence" value="ECO:0007669"/>
    <property type="project" value="InterPro"/>
</dbReference>
<keyword evidence="4" id="KW-0119">Carbohydrate metabolism</keyword>
<dbReference type="PANTHER" id="PTHR10091:SF3">
    <property type="entry name" value="ALDOSE 1-EPIMERASE"/>
    <property type="match status" value="1"/>
</dbReference>
<evidence type="ECO:0000313" key="8">
    <source>
        <dbReference type="Proteomes" id="UP000245207"/>
    </source>
</evidence>
<sequence>MKILKWKEGKESNMILLVQSRPTARMTCTHSSRDKQNSPTRCGDRTGIRSCVLTQLHLLNLLTLTPKLLYSLLPGPLNNPPSPNFFIKINGCNKSPHHAPTLIHPSFGSSVKHILTYGVSVAFEFKLLKLLPLANAMLFILKGSWLPQAVGLTLSRINFHSLRKVSWRRSKLLFGEMGKSPGRWMKTLIFGKKPSKSKYPKANDELKKRDSKEVTVLPLNQNGNPNLSLSASQRSGGKIEDILLSDSSQDEVRTSVPDNQDVFTAATIEVNTQNDSDRIREEQAARDLQAALRGYLARREFKKLKGIIRLQALIRGHLVRRQAISTLYCMFQIVRFQALVRGRKIRHSDIGVEVQKRCTRVVMFSVGVVTSCMQIFKLSSNGFARKIISSSTTAIPLHFQYKSNDTNSVLSWLERWSASYCWKQLPKPKEGRRSELQKSKTRRHSMPNVEIIASEFDKPIRSMRKVSSNEPANFVEEENPELVLERVKRSLRKVNKPVSENTIQTESDIKQSAYDNTRKITTVISEPERTHEAETIITSVHEAEPISKESKKPRRKVSLPVNQEHTENNEQPQTKRSLPSYMAATVSAKAKLRNQDFAETTTLNRRYSLPASTNTKISLSPRVQTTGRLKHDRSLQLSRDGSDEKIEFYQLQKGDLSINVTNYGATILNVFLPDKHGKQDDVVLAYPSISEYFNDTTYFGAIVGRVANRIGGAKFTLNGIEYKLPANNGNNTLHGGPKGFADVIWTMESYKNDNHLTLSYQSFDGEEGFPGYLHVSVTYMLITPNTFGIKMVATPINKPTPVNLASHTYWNLAGHNSGDILSHKIQLFASKVTPVDTQLIPTGKIVSVCGTGYDFLEPREIGSKLEEVGGYDINYVLDSTEKMHLKKVAMVHEVKSGRMMELWSDQVGVQFYTSNMLNNTVGKGGFVYKQYAGYCLETQGFPDSVNHPDFPSQIVKPGEHYKHVMVYRFTAD</sequence>
<dbReference type="InterPro" id="IPR008183">
    <property type="entry name" value="Aldose_1/G6P_1-epimerase"/>
</dbReference>
<dbReference type="InterPro" id="IPR025064">
    <property type="entry name" value="DUF4005"/>
</dbReference>
<dbReference type="GO" id="GO:0004034">
    <property type="term" value="F:aldose 1-epimerase activity"/>
    <property type="evidence" value="ECO:0007669"/>
    <property type="project" value="TreeGrafter"/>
</dbReference>
<protein>
    <submittedName>
        <fullName evidence="7">Aldose 1-epimerase</fullName>
    </submittedName>
</protein>
<evidence type="ECO:0000313" key="7">
    <source>
        <dbReference type="EMBL" id="PWA46970.1"/>
    </source>
</evidence>
<proteinExistence type="inferred from homology"/>
<feature type="domain" description="DUF4005" evidence="6">
    <location>
        <begin position="567"/>
        <end position="596"/>
    </location>
</feature>
<dbReference type="CDD" id="cd09019">
    <property type="entry name" value="galactose_mutarotase_like"/>
    <property type="match status" value="1"/>
</dbReference>
<dbReference type="EMBL" id="PKPP01010025">
    <property type="protein sequence ID" value="PWA46970.1"/>
    <property type="molecule type" value="Genomic_DNA"/>
</dbReference>
<dbReference type="PROSITE" id="PS50096">
    <property type="entry name" value="IQ"/>
    <property type="match status" value="2"/>
</dbReference>
<dbReference type="Pfam" id="PF01263">
    <property type="entry name" value="Aldose_epim"/>
    <property type="match status" value="1"/>
</dbReference>
<keyword evidence="3" id="KW-0413">Isomerase</keyword>
<evidence type="ECO:0000256" key="2">
    <source>
        <dbReference type="ARBA" id="ARBA00022860"/>
    </source>
</evidence>
<dbReference type="OrthoDB" id="694295at2759"/>
<feature type="compositionally biased region" description="Basic and acidic residues" evidence="5">
    <location>
        <begin position="541"/>
        <end position="550"/>
    </location>
</feature>
<accession>A0A2U1LD94</accession>
<dbReference type="GO" id="GO:0006006">
    <property type="term" value="P:glucose metabolic process"/>
    <property type="evidence" value="ECO:0007669"/>
    <property type="project" value="TreeGrafter"/>
</dbReference>
<dbReference type="Pfam" id="PF13178">
    <property type="entry name" value="DUF4005"/>
    <property type="match status" value="1"/>
</dbReference>
<dbReference type="GO" id="GO:0033499">
    <property type="term" value="P:galactose catabolic process via UDP-galactose, Leloir pathway"/>
    <property type="evidence" value="ECO:0007669"/>
    <property type="project" value="TreeGrafter"/>
</dbReference>
<evidence type="ECO:0000256" key="3">
    <source>
        <dbReference type="ARBA" id="ARBA00023235"/>
    </source>
</evidence>
<comment type="similarity">
    <text evidence="1">Belongs to the aldose epimerase family.</text>
</comment>
<evidence type="ECO:0000256" key="5">
    <source>
        <dbReference type="SAM" id="MobiDB-lite"/>
    </source>
</evidence>
<dbReference type="Gene3D" id="2.70.98.10">
    <property type="match status" value="1"/>
</dbReference>
<dbReference type="Gene3D" id="1.20.5.190">
    <property type="match status" value="1"/>
</dbReference>
<feature type="region of interest" description="Disordered" evidence="5">
    <location>
        <begin position="540"/>
        <end position="579"/>
    </location>
</feature>
<organism evidence="7 8">
    <name type="scientific">Artemisia annua</name>
    <name type="common">Sweet wormwood</name>
    <dbReference type="NCBI Taxonomy" id="35608"/>
    <lineage>
        <taxon>Eukaryota</taxon>
        <taxon>Viridiplantae</taxon>
        <taxon>Streptophyta</taxon>
        <taxon>Embryophyta</taxon>
        <taxon>Tracheophyta</taxon>
        <taxon>Spermatophyta</taxon>
        <taxon>Magnoliopsida</taxon>
        <taxon>eudicotyledons</taxon>
        <taxon>Gunneridae</taxon>
        <taxon>Pentapetalae</taxon>
        <taxon>asterids</taxon>
        <taxon>campanulids</taxon>
        <taxon>Asterales</taxon>
        <taxon>Asteraceae</taxon>
        <taxon>Asteroideae</taxon>
        <taxon>Anthemideae</taxon>
        <taxon>Artemisiinae</taxon>
        <taxon>Artemisia</taxon>
    </lineage>
</organism>
<keyword evidence="2" id="KW-0112">Calmodulin-binding</keyword>
<dbReference type="CDD" id="cd23767">
    <property type="entry name" value="IQCD"/>
    <property type="match status" value="1"/>
</dbReference>
<dbReference type="InterPro" id="IPR000048">
    <property type="entry name" value="IQ_motif_EF-hand-BS"/>
</dbReference>
<dbReference type="PANTHER" id="PTHR10091">
    <property type="entry name" value="ALDOSE-1-EPIMERASE"/>
    <property type="match status" value="1"/>
</dbReference>
<dbReference type="NCBIfam" id="NF008277">
    <property type="entry name" value="PRK11055.1"/>
    <property type="match status" value="1"/>
</dbReference>
<evidence type="ECO:0000256" key="4">
    <source>
        <dbReference type="ARBA" id="ARBA00023277"/>
    </source>
</evidence>
<reference evidence="7 8" key="1">
    <citation type="journal article" date="2018" name="Mol. Plant">
        <title>The genome of Artemisia annua provides insight into the evolution of Asteraceae family and artemisinin biosynthesis.</title>
        <authorList>
            <person name="Shen Q."/>
            <person name="Zhang L."/>
            <person name="Liao Z."/>
            <person name="Wang S."/>
            <person name="Yan T."/>
            <person name="Shi P."/>
            <person name="Liu M."/>
            <person name="Fu X."/>
            <person name="Pan Q."/>
            <person name="Wang Y."/>
            <person name="Lv Z."/>
            <person name="Lu X."/>
            <person name="Zhang F."/>
            <person name="Jiang W."/>
            <person name="Ma Y."/>
            <person name="Chen M."/>
            <person name="Hao X."/>
            <person name="Li L."/>
            <person name="Tang Y."/>
            <person name="Lv G."/>
            <person name="Zhou Y."/>
            <person name="Sun X."/>
            <person name="Brodelius P.E."/>
            <person name="Rose J.K.C."/>
            <person name="Tang K."/>
        </authorList>
    </citation>
    <scope>NUCLEOTIDE SEQUENCE [LARGE SCALE GENOMIC DNA]</scope>
    <source>
        <strain evidence="8">cv. Huhao1</strain>
        <tissue evidence="7">Leaf</tissue>
    </source>
</reference>
<dbReference type="SMART" id="SM00015">
    <property type="entry name" value="IQ"/>
    <property type="match status" value="2"/>
</dbReference>
<name>A0A2U1LD94_ARTAN</name>
<dbReference type="GO" id="GO:0005516">
    <property type="term" value="F:calmodulin binding"/>
    <property type="evidence" value="ECO:0007669"/>
    <property type="project" value="UniProtKB-KW"/>
</dbReference>
<dbReference type="STRING" id="35608.A0A2U1LD94"/>
<dbReference type="Pfam" id="PF00612">
    <property type="entry name" value="IQ"/>
    <property type="match status" value="2"/>
</dbReference>
<dbReference type="AlphaFoldDB" id="A0A2U1LD94"/>
<dbReference type="InterPro" id="IPR014718">
    <property type="entry name" value="GH-type_carb-bd"/>
</dbReference>
<evidence type="ECO:0000259" key="6">
    <source>
        <dbReference type="Pfam" id="PF13178"/>
    </source>
</evidence>
<comment type="caution">
    <text evidence="7">The sequence shown here is derived from an EMBL/GenBank/DDBJ whole genome shotgun (WGS) entry which is preliminary data.</text>
</comment>